<dbReference type="Proteomes" id="UP000042738">
    <property type="component" value="Chromosome"/>
</dbReference>
<evidence type="ECO:0008006" key="3">
    <source>
        <dbReference type="Google" id="ProtNLM"/>
    </source>
</evidence>
<dbReference type="AlphaFoldDB" id="A0A068Z9K1"/>
<evidence type="ECO:0000313" key="1">
    <source>
        <dbReference type="EMBL" id="QLH63201.1"/>
    </source>
</evidence>
<reference evidence="1 2" key="1">
    <citation type="journal article" date="2014" name="Genome Announc.">
        <title>Whole-Genome Sequence of Serratia symbiotica Strain CWBI-2.3T, a Free-Living Symbiont of the Black Bean Aphid Aphis fabae.</title>
        <authorList>
            <person name="Foray V."/>
            <person name="Grigorescu A.S."/>
            <person name="Sabri A."/>
            <person name="Haubruge E."/>
            <person name="Lognay G."/>
            <person name="Francis F."/>
            <person name="Fauconnier M.L."/>
            <person name="Hance T."/>
            <person name="Thonart P."/>
        </authorList>
    </citation>
    <scope>NUCLEOTIDE SEQUENCE [LARGE SCALE GENOMIC DNA]</scope>
    <source>
        <strain evidence="1">CWBI-2.3</strain>
    </source>
</reference>
<dbReference type="GeneID" id="93736827"/>
<evidence type="ECO:0000313" key="2">
    <source>
        <dbReference type="Proteomes" id="UP000042738"/>
    </source>
</evidence>
<accession>A0A068Z9K1</accession>
<sequence length="177" mass="19338">MILKLSKRALLAAMIFQAKTDPRYYLCGICFAPNGRLYATDGYRAFIGEHQSEDLGENIIVKIKGPRFTKFDRAEIDTEMGVLTYLDGIGECVSLAPVSVVDGQYPDIGGVIPKENSPVDAIGFNAGYLADIEKAAKLYNPKWPGIVIKPSGQTTSSIVELSDTFEKASVVIMPMRL</sequence>
<proteinExistence type="predicted"/>
<protein>
    <recommendedName>
        <fullName evidence="3">DNA polymerase III beta subunit</fullName>
    </recommendedName>
</protein>
<dbReference type="STRING" id="138074.SYMBAF_30153"/>
<organism evidence="1 2">
    <name type="scientific">Serratia symbiotica</name>
    <dbReference type="NCBI Taxonomy" id="138074"/>
    <lineage>
        <taxon>Bacteria</taxon>
        <taxon>Pseudomonadati</taxon>
        <taxon>Pseudomonadota</taxon>
        <taxon>Gammaproteobacteria</taxon>
        <taxon>Enterobacterales</taxon>
        <taxon>Yersiniaceae</taxon>
        <taxon>Serratia</taxon>
    </lineage>
</organism>
<gene>
    <name evidence="1" type="ORF">SYMBAF_10000</name>
</gene>
<name>A0A068Z9K1_9GAMM</name>
<dbReference type="RefSeq" id="WP_040265424.1">
    <property type="nucleotide sequence ID" value="NZ_CP050855.1"/>
</dbReference>
<dbReference type="EMBL" id="CP050855">
    <property type="protein sequence ID" value="QLH63201.1"/>
    <property type="molecule type" value="Genomic_DNA"/>
</dbReference>